<keyword evidence="2" id="KW-1185">Reference proteome</keyword>
<dbReference type="AlphaFoldDB" id="A0AAV1K038"/>
<protein>
    <submittedName>
        <fullName evidence="1">Uncharacterized protein</fullName>
    </submittedName>
</protein>
<reference evidence="1 2" key="1">
    <citation type="submission" date="2023-11" db="EMBL/GenBank/DDBJ databases">
        <authorList>
            <person name="Okamura Y."/>
        </authorList>
    </citation>
    <scope>NUCLEOTIDE SEQUENCE [LARGE SCALE GENOMIC DNA]</scope>
</reference>
<comment type="caution">
    <text evidence="1">The sequence shown here is derived from an EMBL/GenBank/DDBJ whole genome shotgun (WGS) entry which is preliminary data.</text>
</comment>
<accession>A0AAV1K038</accession>
<proteinExistence type="predicted"/>
<dbReference type="Proteomes" id="UP001497472">
    <property type="component" value="Unassembled WGS sequence"/>
</dbReference>
<gene>
    <name evidence="1" type="ORF">LNINA_LOCUS12964</name>
</gene>
<sequence>MGQSEEIKLRTIKGAGIGCYHESRGFVWGVVGCRGGGGWAVGGSDRDGRRLHSRARHRREATSAPGTTLLRNQMPNAIDIC</sequence>
<evidence type="ECO:0000313" key="2">
    <source>
        <dbReference type="Proteomes" id="UP001497472"/>
    </source>
</evidence>
<dbReference type="EMBL" id="CAVLEF010000265">
    <property type="protein sequence ID" value="CAK1554014.1"/>
    <property type="molecule type" value="Genomic_DNA"/>
</dbReference>
<name>A0AAV1K038_9NEOP</name>
<evidence type="ECO:0000313" key="1">
    <source>
        <dbReference type="EMBL" id="CAK1554014.1"/>
    </source>
</evidence>
<organism evidence="1 2">
    <name type="scientific">Leptosia nina</name>
    <dbReference type="NCBI Taxonomy" id="320188"/>
    <lineage>
        <taxon>Eukaryota</taxon>
        <taxon>Metazoa</taxon>
        <taxon>Ecdysozoa</taxon>
        <taxon>Arthropoda</taxon>
        <taxon>Hexapoda</taxon>
        <taxon>Insecta</taxon>
        <taxon>Pterygota</taxon>
        <taxon>Neoptera</taxon>
        <taxon>Endopterygota</taxon>
        <taxon>Lepidoptera</taxon>
        <taxon>Glossata</taxon>
        <taxon>Ditrysia</taxon>
        <taxon>Papilionoidea</taxon>
        <taxon>Pieridae</taxon>
        <taxon>Pierinae</taxon>
        <taxon>Leptosia</taxon>
    </lineage>
</organism>